<keyword evidence="2" id="KW-1185">Reference proteome</keyword>
<proteinExistence type="predicted"/>
<evidence type="ECO:0000313" key="1">
    <source>
        <dbReference type="EMBL" id="EXC18114.1"/>
    </source>
</evidence>
<organism evidence="1 2">
    <name type="scientific">Morus notabilis</name>
    <dbReference type="NCBI Taxonomy" id="981085"/>
    <lineage>
        <taxon>Eukaryota</taxon>
        <taxon>Viridiplantae</taxon>
        <taxon>Streptophyta</taxon>
        <taxon>Embryophyta</taxon>
        <taxon>Tracheophyta</taxon>
        <taxon>Spermatophyta</taxon>
        <taxon>Magnoliopsida</taxon>
        <taxon>eudicotyledons</taxon>
        <taxon>Gunneridae</taxon>
        <taxon>Pentapetalae</taxon>
        <taxon>rosids</taxon>
        <taxon>fabids</taxon>
        <taxon>Rosales</taxon>
        <taxon>Moraceae</taxon>
        <taxon>Moreae</taxon>
        <taxon>Morus</taxon>
    </lineage>
</organism>
<gene>
    <name evidence="1" type="ORF">L484_014515</name>
</gene>
<reference evidence="2" key="1">
    <citation type="submission" date="2013-01" db="EMBL/GenBank/DDBJ databases">
        <title>Draft Genome Sequence of a Mulberry Tree, Morus notabilis C.K. Schneid.</title>
        <authorList>
            <person name="He N."/>
            <person name="Zhao S."/>
        </authorList>
    </citation>
    <scope>NUCLEOTIDE SEQUENCE</scope>
</reference>
<sequence length="68" mass="7157">MVLVFIYFHTLEEIIPLLPNLKVAYLLIPNCGRQSVFLASGGGSVSAAFFPAASSLDGPQVLCQSTSG</sequence>
<name>W9S6Z4_9ROSA</name>
<dbReference type="AlphaFoldDB" id="W9S6Z4"/>
<accession>W9S6Z4</accession>
<dbReference type="Proteomes" id="UP000030645">
    <property type="component" value="Unassembled WGS sequence"/>
</dbReference>
<evidence type="ECO:0000313" key="2">
    <source>
        <dbReference type="Proteomes" id="UP000030645"/>
    </source>
</evidence>
<protein>
    <submittedName>
        <fullName evidence="1">Uncharacterized protein</fullName>
    </submittedName>
</protein>
<dbReference type="EMBL" id="KE345830">
    <property type="protein sequence ID" value="EXC18114.1"/>
    <property type="molecule type" value="Genomic_DNA"/>
</dbReference>